<keyword evidence="2" id="KW-0812">Transmembrane</keyword>
<evidence type="ECO:0000256" key="1">
    <source>
        <dbReference type="SAM" id="MobiDB-lite"/>
    </source>
</evidence>
<keyword evidence="4" id="KW-1185">Reference proteome</keyword>
<dbReference type="AlphaFoldDB" id="A0AAD5RRI8"/>
<keyword evidence="2" id="KW-1133">Transmembrane helix</keyword>
<reference evidence="3" key="1">
    <citation type="submission" date="2022-07" db="EMBL/GenBank/DDBJ databases">
        <title>Draft genome sequence of Zalerion maritima ATCC 34329, a (micro)plastics degrading marine fungus.</title>
        <authorList>
            <person name="Paco A."/>
            <person name="Goncalves M.F.M."/>
            <person name="Rocha-Santos T.A.P."/>
            <person name="Alves A."/>
        </authorList>
    </citation>
    <scope>NUCLEOTIDE SEQUENCE</scope>
    <source>
        <strain evidence="3">ATCC 34329</strain>
    </source>
</reference>
<feature type="compositionally biased region" description="Basic and acidic residues" evidence="1">
    <location>
        <begin position="675"/>
        <end position="695"/>
    </location>
</feature>
<keyword evidence="2" id="KW-0472">Membrane</keyword>
<evidence type="ECO:0000313" key="4">
    <source>
        <dbReference type="Proteomes" id="UP001201980"/>
    </source>
</evidence>
<evidence type="ECO:0000313" key="3">
    <source>
        <dbReference type="EMBL" id="KAJ2901553.1"/>
    </source>
</evidence>
<sequence length="907" mass="99580">MRFLPKSKLLRACLLIVVIAALFMGGLYVAFLREIGAARGGWQPPDVEKMRREGKVLDAAIPAGAMTLFMRRLECNLLADGRASSEAAPVKKEVAELFSSPFARWSTFPRGVGGTRMNPGGTEENVDDDDLGAESGKNNGSPGPPGEEEDTPAFQLSLALSGLWGLNATYAGKSSRLPATAAPGERKGAEAGKGERGERIKSPPCSYSGQSEGSLGRGNDPLAPVKGWFNVARYRGESAWVERDIAEMKDRVLMGVSPVSGRIWKQRGLHTNKGFEEMEEILAVVIEAVRLVVGDGDDDGPGERMKMVFKDGRQVVRGFGEELENMEDSNLLMEVWEEFYFSYLEYVVNKAHKWILSTLDAAMELKIEELLREHKEWPAVMGGGDPDNLDGLSALTEKLVAIHVTRMAVDYQLLVAREVFRKYAGDEVRGFPANAVDWRKYRPELPLDGLRDVIGLPMDGETRKKVVSQRWQVLATGLLGKSGLPETAVNSSEGYVEVMRVMEMAGQRLREEVRATMVQGKEDVWVSVLRERMGMGVFGCGEPAVGEGNDNNSPEPSPSSPSSSSRQFDTWGFVGYRLDYSHSKADWEIFEQRFEDATISHCGEDSNIPSGLRGACRVRWIDGRDVGLEEANDVEGAKNHYDSLITDESRKMYIPSNVFLVADGDSIASFLRDGGKGADDNYDEKKKDEQQRDGLDGSSGYVVVVSKRFDDSAATINATATSLPVPHPHPLPAGGEQQQQQQQQQHVPTMRTIQIHGPPITPRHHSQGYSGSVKMVSETLFHDLFPGLLVHGDPQYLREFWANALLHPNEVYVGPLGRTRSKNMLAELSAERRGLYRYQGSSGGIEGEGDGHSDGWDGGVPDEETMMFRRAFTGTVRKGRAGNGPLDEILSVAAAEASGRERGHGEL</sequence>
<feature type="region of interest" description="Disordered" evidence="1">
    <location>
        <begin position="675"/>
        <end position="697"/>
    </location>
</feature>
<feature type="compositionally biased region" description="Basic and acidic residues" evidence="1">
    <location>
        <begin position="184"/>
        <end position="201"/>
    </location>
</feature>
<feature type="region of interest" description="Disordered" evidence="1">
    <location>
        <begin position="721"/>
        <end position="748"/>
    </location>
</feature>
<feature type="region of interest" description="Disordered" evidence="1">
    <location>
        <begin position="109"/>
        <end position="151"/>
    </location>
</feature>
<protein>
    <submittedName>
        <fullName evidence="3">Uncharacterized protein</fullName>
    </submittedName>
</protein>
<feature type="transmembrane region" description="Helical" evidence="2">
    <location>
        <begin position="12"/>
        <end position="31"/>
    </location>
</feature>
<organism evidence="3 4">
    <name type="scientific">Zalerion maritima</name>
    <dbReference type="NCBI Taxonomy" id="339359"/>
    <lineage>
        <taxon>Eukaryota</taxon>
        <taxon>Fungi</taxon>
        <taxon>Dikarya</taxon>
        <taxon>Ascomycota</taxon>
        <taxon>Pezizomycotina</taxon>
        <taxon>Sordariomycetes</taxon>
        <taxon>Lulworthiomycetidae</taxon>
        <taxon>Lulworthiales</taxon>
        <taxon>Lulworthiaceae</taxon>
        <taxon>Zalerion</taxon>
    </lineage>
</organism>
<evidence type="ECO:0000256" key="2">
    <source>
        <dbReference type="SAM" id="Phobius"/>
    </source>
</evidence>
<comment type="caution">
    <text evidence="3">The sequence shown here is derived from an EMBL/GenBank/DDBJ whole genome shotgun (WGS) entry which is preliminary data.</text>
</comment>
<accession>A0AAD5RRI8</accession>
<proteinExistence type="predicted"/>
<feature type="region of interest" description="Disordered" evidence="1">
    <location>
        <begin position="176"/>
        <end position="219"/>
    </location>
</feature>
<dbReference type="Proteomes" id="UP001201980">
    <property type="component" value="Unassembled WGS sequence"/>
</dbReference>
<feature type="region of interest" description="Disordered" evidence="1">
    <location>
        <begin position="540"/>
        <end position="566"/>
    </location>
</feature>
<gene>
    <name evidence="3" type="ORF">MKZ38_001686</name>
</gene>
<dbReference type="EMBL" id="JAKWBI020000147">
    <property type="protein sequence ID" value="KAJ2901553.1"/>
    <property type="molecule type" value="Genomic_DNA"/>
</dbReference>
<name>A0AAD5RRI8_9PEZI</name>